<protein>
    <recommendedName>
        <fullName evidence="1">Bacterial Ig-like domain-containing protein</fullName>
    </recommendedName>
</protein>
<dbReference type="InterPro" id="IPR046878">
    <property type="entry name" value="Big_14"/>
</dbReference>
<name>A0A345PGY0_9BACI</name>
<dbReference type="Proteomes" id="UP000253908">
    <property type="component" value="Chromosome"/>
</dbReference>
<dbReference type="EMBL" id="CP024848">
    <property type="protein sequence ID" value="AXI09260.1"/>
    <property type="molecule type" value="Genomic_DNA"/>
</dbReference>
<feature type="domain" description="Bacterial Ig-like" evidence="1">
    <location>
        <begin position="3"/>
        <end position="92"/>
    </location>
</feature>
<accession>A0A345PGY0</accession>
<proteinExistence type="predicted"/>
<evidence type="ECO:0000313" key="3">
    <source>
        <dbReference type="Proteomes" id="UP000253908"/>
    </source>
</evidence>
<dbReference type="OrthoDB" id="2085239at2"/>
<gene>
    <name evidence="2" type="ORF">CUC15_10100</name>
</gene>
<dbReference type="RefSeq" id="WP_114916547.1">
    <property type="nucleotide sequence ID" value="NZ_CP024848.1"/>
</dbReference>
<keyword evidence="3" id="KW-1185">Reference proteome</keyword>
<reference evidence="3" key="1">
    <citation type="submission" date="2017-11" db="EMBL/GenBank/DDBJ databases">
        <authorList>
            <person name="Zhu W."/>
        </authorList>
    </citation>
    <scope>NUCLEOTIDE SEQUENCE [LARGE SCALE GENOMIC DNA]</scope>
    <source>
        <strain evidence="3">160</strain>
    </source>
</reference>
<evidence type="ECO:0000259" key="1">
    <source>
        <dbReference type="Pfam" id="PF20251"/>
    </source>
</evidence>
<organism evidence="2 3">
    <name type="scientific">Oceanobacillus zhaokaii</name>
    <dbReference type="NCBI Taxonomy" id="2052660"/>
    <lineage>
        <taxon>Bacteria</taxon>
        <taxon>Bacillati</taxon>
        <taxon>Bacillota</taxon>
        <taxon>Bacilli</taxon>
        <taxon>Bacillales</taxon>
        <taxon>Bacillaceae</taxon>
        <taxon>Oceanobacillus</taxon>
    </lineage>
</organism>
<sequence length="96" mass="10961">MNELILKIENTGTTTVGFGEPLYIEKLTSGTWYQIPYRNLAFADISLGIEPNSDYEQAVPLEHLDYQLTEGNYRIIKVFNVNEDESVLGAEFEIKE</sequence>
<evidence type="ECO:0000313" key="2">
    <source>
        <dbReference type="EMBL" id="AXI09260.1"/>
    </source>
</evidence>
<dbReference type="Pfam" id="PF20251">
    <property type="entry name" value="Big_14"/>
    <property type="match status" value="1"/>
</dbReference>
<dbReference type="KEGG" id="ocn:CUC15_10100"/>
<dbReference type="AlphaFoldDB" id="A0A345PGY0"/>